<accession>A0A6C0JR94</accession>
<reference evidence="1" key="1">
    <citation type="journal article" date="2020" name="Nature">
        <title>Giant virus diversity and host interactions through global metagenomics.</title>
        <authorList>
            <person name="Schulz F."/>
            <person name="Roux S."/>
            <person name="Paez-Espino D."/>
            <person name="Jungbluth S."/>
            <person name="Walsh D.A."/>
            <person name="Denef V.J."/>
            <person name="McMahon K.D."/>
            <person name="Konstantinidis K.T."/>
            <person name="Eloe-Fadrosh E.A."/>
            <person name="Kyrpides N.C."/>
            <person name="Woyke T."/>
        </authorList>
    </citation>
    <scope>NUCLEOTIDE SEQUENCE</scope>
    <source>
        <strain evidence="1">GVMAG-S-1040241-154</strain>
    </source>
</reference>
<sequence length="69" mass="8682">MFSLIFDEMPNDNYFYIGGLETLVSEDYENYQEYEDNEDNEDYENNKKKLYYDELLDYYDSYYDDYNDY</sequence>
<proteinExistence type="predicted"/>
<organism evidence="1">
    <name type="scientific">viral metagenome</name>
    <dbReference type="NCBI Taxonomy" id="1070528"/>
    <lineage>
        <taxon>unclassified sequences</taxon>
        <taxon>metagenomes</taxon>
        <taxon>organismal metagenomes</taxon>
    </lineage>
</organism>
<dbReference type="EMBL" id="MN740684">
    <property type="protein sequence ID" value="QHU07336.1"/>
    <property type="molecule type" value="Genomic_DNA"/>
</dbReference>
<evidence type="ECO:0000313" key="1">
    <source>
        <dbReference type="EMBL" id="QHU07336.1"/>
    </source>
</evidence>
<protein>
    <submittedName>
        <fullName evidence="1">Uncharacterized protein</fullName>
    </submittedName>
</protein>
<dbReference type="AlphaFoldDB" id="A0A6C0JR94"/>
<name>A0A6C0JR94_9ZZZZ</name>